<dbReference type="KEGG" id="poz:I0K15_05585"/>
<dbReference type="Gene3D" id="3.30.2310.20">
    <property type="entry name" value="RelE-like"/>
    <property type="match status" value="1"/>
</dbReference>
<dbReference type="Proteomes" id="UP000594800">
    <property type="component" value="Chromosome"/>
</dbReference>
<gene>
    <name evidence="2" type="ORF">I0K15_05585</name>
</gene>
<dbReference type="EMBL" id="CP064942">
    <property type="protein sequence ID" value="QPH55212.1"/>
    <property type="molecule type" value="Genomic_DNA"/>
</dbReference>
<protein>
    <submittedName>
        <fullName evidence="2">Type II toxin-antitoxin system RelE/ParE family toxin</fullName>
    </submittedName>
</protein>
<sequence length="104" mass="11747">MNYRLVIVPQAEDDLQELALYLRSVLAQERARAYLRDIERFVLDLPLAPHRGSVRDELAPGLRAIPIRGSTVVVFQVDEDTQEVRILRIAAGGSDWMKTFGARA</sequence>
<name>A0A7S9LTZ9_9RHOB</name>
<accession>A0A7S9LTZ9</accession>
<dbReference type="AlphaFoldDB" id="A0A7S9LTZ9"/>
<keyword evidence="3" id="KW-1185">Reference proteome</keyword>
<organism evidence="2 3">
    <name type="scientific">Pontivivens ytuae</name>
    <dbReference type="NCBI Taxonomy" id="2789856"/>
    <lineage>
        <taxon>Bacteria</taxon>
        <taxon>Pseudomonadati</taxon>
        <taxon>Pseudomonadota</taxon>
        <taxon>Alphaproteobacteria</taxon>
        <taxon>Rhodobacterales</taxon>
        <taxon>Paracoccaceae</taxon>
        <taxon>Pontivivens</taxon>
    </lineage>
</organism>
<evidence type="ECO:0000313" key="2">
    <source>
        <dbReference type="EMBL" id="QPH55212.1"/>
    </source>
</evidence>
<dbReference type="RefSeq" id="WP_196104411.1">
    <property type="nucleotide sequence ID" value="NZ_CP064942.1"/>
</dbReference>
<dbReference type="InterPro" id="IPR035093">
    <property type="entry name" value="RelE/ParE_toxin_dom_sf"/>
</dbReference>
<dbReference type="Pfam" id="PF05016">
    <property type="entry name" value="ParE_toxin"/>
    <property type="match status" value="1"/>
</dbReference>
<dbReference type="InterPro" id="IPR007712">
    <property type="entry name" value="RelE/ParE_toxin"/>
</dbReference>
<proteinExistence type="predicted"/>
<keyword evidence="1" id="KW-1277">Toxin-antitoxin system</keyword>
<evidence type="ECO:0000313" key="3">
    <source>
        <dbReference type="Proteomes" id="UP000594800"/>
    </source>
</evidence>
<evidence type="ECO:0000256" key="1">
    <source>
        <dbReference type="ARBA" id="ARBA00022649"/>
    </source>
</evidence>
<reference evidence="2 3" key="1">
    <citation type="submission" date="2020-11" db="EMBL/GenBank/DDBJ databases">
        <title>Description of Pontivivens ytuae sp. nov. isolated from deep sea sediment of Mariana Trench.</title>
        <authorList>
            <person name="Wang Z."/>
            <person name="Sun Q.-L."/>
            <person name="Xu X.-D."/>
            <person name="Tang Y.-Z."/>
            <person name="Zhang J."/>
        </authorList>
    </citation>
    <scope>NUCLEOTIDE SEQUENCE [LARGE SCALE GENOMIC DNA]</scope>
    <source>
        <strain evidence="2 3">MT2928</strain>
    </source>
</reference>